<sequence>MAIWSKQGQIYTPSGRHPKLRTHAANPLALHLHDDVFRVFYSGRDAYNRSSVGAVDIDILMRQVVCDHPAPFFLHGPEGSFFADGVSIGCVFDAGALRRMLFMAWQRPEGGHWRGDIGSLLVTPELTLALEKDTPFLASDAMDPISLSYPWVRRIGDQFRMWYGTTVTWDVGNSEMLHVIAQAVSQDGTRWTRMGQAVPHEIGVAQAFSRPTVVKRGDRLQMWFSYRNGNGQTYRIGSAFSSDDGANWQLALDASGIDVSETGWDSDMICYPYVFEHAGQVWMLYNGNGYGATGFGLAVLEG</sequence>
<name>A0A1H3JPB1_9RHOB</name>
<dbReference type="RefSeq" id="WP_092641467.1">
    <property type="nucleotide sequence ID" value="NZ_FNPX01000001.1"/>
</dbReference>
<dbReference type="SUPFAM" id="SSF75005">
    <property type="entry name" value="Arabinanase/levansucrase/invertase"/>
    <property type="match status" value="1"/>
</dbReference>
<gene>
    <name evidence="2" type="ORF">SAMN05444004_101399</name>
</gene>
<dbReference type="PANTHER" id="PTHR35279">
    <property type="match status" value="1"/>
</dbReference>
<evidence type="ECO:0000313" key="3">
    <source>
        <dbReference type="Proteomes" id="UP000198914"/>
    </source>
</evidence>
<keyword evidence="3" id="KW-1185">Reference proteome</keyword>
<dbReference type="Pfam" id="PF24793">
    <property type="entry name" value="GINT1_N"/>
    <property type="match status" value="1"/>
</dbReference>
<dbReference type="Gene3D" id="2.115.10.20">
    <property type="entry name" value="Glycosyl hydrolase domain, family 43"/>
    <property type="match status" value="1"/>
</dbReference>
<evidence type="ECO:0000259" key="1">
    <source>
        <dbReference type="Pfam" id="PF24793"/>
    </source>
</evidence>
<dbReference type="InterPro" id="IPR023296">
    <property type="entry name" value="Glyco_hydro_beta-prop_sf"/>
</dbReference>
<dbReference type="STRING" id="1244108.SAMN05444004_101399"/>
<dbReference type="OrthoDB" id="7064503at2"/>
<evidence type="ECO:0000313" key="2">
    <source>
        <dbReference type="EMBL" id="SDY41830.1"/>
    </source>
</evidence>
<dbReference type="Proteomes" id="UP000198914">
    <property type="component" value="Unassembled WGS sequence"/>
</dbReference>
<dbReference type="InterPro" id="IPR056442">
    <property type="entry name" value="GINT1_N"/>
</dbReference>
<reference evidence="3" key="1">
    <citation type="submission" date="2016-10" db="EMBL/GenBank/DDBJ databases">
        <authorList>
            <person name="Varghese N."/>
            <person name="Submissions S."/>
        </authorList>
    </citation>
    <scope>NUCLEOTIDE SEQUENCE [LARGE SCALE GENOMIC DNA]</scope>
    <source>
        <strain evidence="3">DSM 100420</strain>
    </source>
</reference>
<protein>
    <recommendedName>
        <fullName evidence="1">Glucosamine inositolphosphorylceramide transferase 1 N-terminal domain-containing protein</fullName>
    </recommendedName>
</protein>
<feature type="domain" description="Glucosamine inositolphosphorylceramide transferase 1 N-terminal" evidence="1">
    <location>
        <begin position="208"/>
        <end position="289"/>
    </location>
</feature>
<dbReference type="AlphaFoldDB" id="A0A1H3JPB1"/>
<dbReference type="EMBL" id="FNPX01000001">
    <property type="protein sequence ID" value="SDY41830.1"/>
    <property type="molecule type" value="Genomic_DNA"/>
</dbReference>
<accession>A0A1H3JPB1</accession>
<organism evidence="2 3">
    <name type="scientific">Jannaschia faecimaris</name>
    <dbReference type="NCBI Taxonomy" id="1244108"/>
    <lineage>
        <taxon>Bacteria</taxon>
        <taxon>Pseudomonadati</taxon>
        <taxon>Pseudomonadota</taxon>
        <taxon>Alphaproteobacteria</taxon>
        <taxon>Rhodobacterales</taxon>
        <taxon>Roseobacteraceae</taxon>
        <taxon>Jannaschia</taxon>
    </lineage>
</organism>
<proteinExistence type="predicted"/>
<dbReference type="PANTHER" id="PTHR35279:SF1">
    <property type="entry name" value="ARABINANASE_LEVANSUCRASE_INVERTASE"/>
    <property type="match status" value="1"/>
</dbReference>